<dbReference type="Gene3D" id="3.30.420.40">
    <property type="match status" value="2"/>
</dbReference>
<feature type="coiled-coil region" evidence="4">
    <location>
        <begin position="842"/>
        <end position="869"/>
    </location>
</feature>
<dbReference type="GO" id="GO:0140662">
    <property type="term" value="F:ATP-dependent protein folding chaperone"/>
    <property type="evidence" value="ECO:0007669"/>
    <property type="project" value="InterPro"/>
</dbReference>
<dbReference type="Pfam" id="PF00012">
    <property type="entry name" value="HSP70"/>
    <property type="match status" value="1"/>
</dbReference>
<evidence type="ECO:0000256" key="3">
    <source>
        <dbReference type="ARBA" id="ARBA00022840"/>
    </source>
</evidence>
<gene>
    <name evidence="6" type="ORF">CSKR_101499</name>
</gene>
<dbReference type="Gene3D" id="1.20.1270.10">
    <property type="match status" value="1"/>
</dbReference>
<dbReference type="GO" id="GO:0005524">
    <property type="term" value="F:ATP binding"/>
    <property type="evidence" value="ECO:0007669"/>
    <property type="project" value="UniProtKB-KW"/>
</dbReference>
<sequence length="1340" mass="151213">MAFPRDMVQFETPDLTHPWKLYCSNLLSNQCLLNYTGDMIPYHGIGIDIGAANSCVAITQNGNTLTLENEHGARQSPTCVAFVDGLRFIGTSAKLQQESNITNTYENFTSLLGKTANDETVAAEQEYLPYSIGETADGRLCIPVSFAGREWRFVPEQLVAMVLKNLMSIVESSVTSKTQAVVIGVPDFYDESEQKAMLDAARIAKLSNVTLLDATTAIGIFYAHGPNLLPDEGMPPKKVAFINIGHKSTQVSICAFTKSKMKILGSASDPQLGGRDFDRVLNTRLQQQFANTWKSGKATPVILYRLRKEAELLKIRMTSSAAEISVLLERLLYGNDLKFRISRAQFEGLLSDLLNRFRGLFEECIRRSTINVKELSAVELIGGGFRVHAIQQMVHFVFRQMGHPIVNGDEAVARGCALYAGMISPGVGTHGLEAIQSPHIKRSSKDCNPGYSEGEFCGFWRTEDELTELDTYERTRQDVENSKESYWFEANAHVVNGAQEGDVTTEEHSNLPRRQPCFDSEKRAVVGEHEERLRPFGGMIQVNEHRGEPAQRFFRPLSLFAGSVATLTDTAVPKAHFSSSTNLSRPYERSTTKCSATERTPQPIIPIVPRPVPDSVLKNPPAGFPKKESLAPPAYRPTCRPTIRLGRRSTSPKDDFEDPGKLITSKSLSSLRRADNPVLYRTNQVYPTRAERTRSQGFLSTVPPPLPLYRKPDEQKVSVLHDVQQFQSTARPTYQKPDEGENRQPEANQTNRPIQLSRASSAYDLSLGASVPELIPSKKALEEYILSLEHSLQARGRYLVDREEWLNLCRSLDETKHWFKNDEKRKTPDDYEQRLSALKSMGDVMERRMEVATEAIKRYEETLQHIRDIIDGEVFRGKSLSSVQLEKLRQLVSDHEEWFSSVLDPSESVVGTGSNGHTLDYFNAKHRGLMEAYEDILRSPTRTEHSPPPHSDTRQEMTMSIPVVAGTVSSSAGHRPVAYPTGSLLIRDNEIFTNDYNHNRTVPSETSILEGDLNQLDHQHHTPSDVPGSTSSTLNPGSPFSSHTVSPTSEFFSTPDESFHQAIRSSQRSTSSRNEFSTGTRTITIIRARQGEESTTYTQTTQPNSIPRSLESQQVTPSELYDQVAFYERVIAERTYELFNIKYEVYASEAFDTSKLNSRLLRVHEEIKRFNETSQYTANLRHILMDAESDRRKYNRYRVDEVTDAIASVKNRLKSAVNVLNKHIAECRSWLKEKASTVSNGYEQVYRASREDLGEYQETINREYEILGDNFNVFLSMVRDSDQRSEAYPSERHRRPNTLPRVVLRESSNINQPMKIVRNPSTSDEVRYKPITNSVRTVDY</sequence>
<name>A0A8T1MBN8_CLOSI</name>
<dbReference type="PANTHER" id="PTHR45639">
    <property type="entry name" value="HSC70CB, ISOFORM G-RELATED"/>
    <property type="match status" value="1"/>
</dbReference>
<dbReference type="SUPFAM" id="SSF53067">
    <property type="entry name" value="Actin-like ATPase domain"/>
    <property type="match status" value="2"/>
</dbReference>
<keyword evidence="7" id="KW-1185">Reference proteome</keyword>
<evidence type="ECO:0000256" key="1">
    <source>
        <dbReference type="ARBA" id="ARBA00007381"/>
    </source>
</evidence>
<proteinExistence type="inferred from homology"/>
<comment type="similarity">
    <text evidence="1">Belongs to the heat shock protein 70 family.</text>
</comment>
<feature type="region of interest" description="Disordered" evidence="5">
    <location>
        <begin position="1017"/>
        <end position="1114"/>
    </location>
</feature>
<feature type="compositionally biased region" description="Polar residues" evidence="5">
    <location>
        <begin position="1093"/>
        <end position="1114"/>
    </location>
</feature>
<evidence type="ECO:0000313" key="7">
    <source>
        <dbReference type="Proteomes" id="UP000286415"/>
    </source>
</evidence>
<dbReference type="PRINTS" id="PR00301">
    <property type="entry name" value="HEATSHOCK70"/>
</dbReference>
<dbReference type="Proteomes" id="UP000286415">
    <property type="component" value="Unassembled WGS sequence"/>
</dbReference>
<protein>
    <submittedName>
        <fullName evidence="6">97 kDa heat shock protein</fullName>
    </submittedName>
</protein>
<feature type="compositionally biased region" description="Polar residues" evidence="5">
    <location>
        <begin position="1063"/>
        <end position="1079"/>
    </location>
</feature>
<evidence type="ECO:0000256" key="2">
    <source>
        <dbReference type="ARBA" id="ARBA00022741"/>
    </source>
</evidence>
<dbReference type="InterPro" id="IPR029048">
    <property type="entry name" value="HSP70_C_sf"/>
</dbReference>
<feature type="region of interest" description="Disordered" evidence="5">
    <location>
        <begin position="726"/>
        <end position="756"/>
    </location>
</feature>
<keyword evidence="3" id="KW-0067">ATP-binding</keyword>
<reference evidence="6 7" key="1">
    <citation type="journal article" date="2018" name="Biotechnol. Adv.">
        <title>Improved genomic resources and new bioinformatic workflow for the carcinogenic parasite Clonorchis sinensis: Biotechnological implications.</title>
        <authorList>
            <person name="Wang D."/>
            <person name="Korhonen P.K."/>
            <person name="Gasser R.B."/>
            <person name="Young N.D."/>
        </authorList>
    </citation>
    <scope>NUCLEOTIDE SEQUENCE [LARGE SCALE GENOMIC DNA]</scope>
    <source>
        <strain evidence="6">Cs-k2</strain>
    </source>
</reference>
<dbReference type="OrthoDB" id="6245127at2759"/>
<comment type="caution">
    <text evidence="6">The sequence shown here is derived from an EMBL/GenBank/DDBJ whole genome shotgun (WGS) entry which is preliminary data.</text>
</comment>
<feature type="compositionally biased region" description="Basic and acidic residues" evidence="5">
    <location>
        <begin position="651"/>
        <end position="660"/>
    </location>
</feature>
<dbReference type="InterPro" id="IPR043129">
    <property type="entry name" value="ATPase_NBD"/>
</dbReference>
<accession>A0A8T1MBN8</accession>
<dbReference type="EMBL" id="NIRI02000056">
    <property type="protein sequence ID" value="KAG5446530.1"/>
    <property type="molecule type" value="Genomic_DNA"/>
</dbReference>
<evidence type="ECO:0000313" key="6">
    <source>
        <dbReference type="EMBL" id="KAG5446530.1"/>
    </source>
</evidence>
<keyword evidence="2" id="KW-0547">Nucleotide-binding</keyword>
<organism evidence="6 7">
    <name type="scientific">Clonorchis sinensis</name>
    <name type="common">Chinese liver fluke</name>
    <dbReference type="NCBI Taxonomy" id="79923"/>
    <lineage>
        <taxon>Eukaryota</taxon>
        <taxon>Metazoa</taxon>
        <taxon>Spiralia</taxon>
        <taxon>Lophotrochozoa</taxon>
        <taxon>Platyhelminthes</taxon>
        <taxon>Trematoda</taxon>
        <taxon>Digenea</taxon>
        <taxon>Opisthorchiida</taxon>
        <taxon>Opisthorchiata</taxon>
        <taxon>Opisthorchiidae</taxon>
        <taxon>Clonorchis</taxon>
    </lineage>
</organism>
<dbReference type="Gene3D" id="3.90.640.10">
    <property type="entry name" value="Actin, Chain A, domain 4"/>
    <property type="match status" value="1"/>
</dbReference>
<keyword evidence="4" id="KW-0175">Coiled coil</keyword>
<keyword evidence="6" id="KW-0346">Stress response</keyword>
<feature type="compositionally biased region" description="Polar residues" evidence="5">
    <location>
        <begin position="745"/>
        <end position="756"/>
    </location>
</feature>
<dbReference type="InterPro" id="IPR013126">
    <property type="entry name" value="Hsp_70_fam"/>
</dbReference>
<evidence type="ECO:0000256" key="4">
    <source>
        <dbReference type="SAM" id="Coils"/>
    </source>
</evidence>
<dbReference type="PANTHER" id="PTHR45639:SF4">
    <property type="entry name" value="HSC70CB, ISOFORM G"/>
    <property type="match status" value="1"/>
</dbReference>
<dbReference type="Gene3D" id="3.30.30.30">
    <property type="match status" value="1"/>
</dbReference>
<feature type="region of interest" description="Disordered" evidence="5">
    <location>
        <begin position="623"/>
        <end position="662"/>
    </location>
</feature>
<evidence type="ECO:0000256" key="5">
    <source>
        <dbReference type="SAM" id="MobiDB-lite"/>
    </source>
</evidence>
<feature type="region of interest" description="Disordered" evidence="5">
    <location>
        <begin position="577"/>
        <end position="597"/>
    </location>
</feature>
<feature type="compositionally biased region" description="Polar residues" evidence="5">
    <location>
        <begin position="1027"/>
        <end position="1056"/>
    </location>
</feature>
<reference evidence="6 7" key="2">
    <citation type="journal article" date="2021" name="Genomics">
        <title>High-quality reference genome for Clonorchis sinensis.</title>
        <authorList>
            <person name="Young N.D."/>
            <person name="Stroehlein A.J."/>
            <person name="Kinkar L."/>
            <person name="Wang T."/>
            <person name="Sohn W.M."/>
            <person name="Chang B.C.H."/>
            <person name="Kaur P."/>
            <person name="Weisz D."/>
            <person name="Dudchenko O."/>
            <person name="Aiden E.L."/>
            <person name="Korhonen P.K."/>
            <person name="Gasser R.B."/>
        </authorList>
    </citation>
    <scope>NUCLEOTIDE SEQUENCE [LARGE SCALE GENOMIC DNA]</scope>
    <source>
        <strain evidence="6">Cs-k2</strain>
    </source>
</reference>